<dbReference type="AlphaFoldDB" id="A0A4Q9LQA7"/>
<feature type="signal peptide" evidence="1">
    <location>
        <begin position="1"/>
        <end position="19"/>
    </location>
</feature>
<dbReference type="OrthoDB" id="2192661at2759"/>
<evidence type="ECO:0000256" key="1">
    <source>
        <dbReference type="SAM" id="SignalP"/>
    </source>
</evidence>
<sequence length="350" mass="41503">MGNLFLFLLSIDFISVSNRKRNYSPENDDNDVPSKLCYSSEIYMNKIVEIQQENTNSEDIRDMIEKNWGTVLENINNYIRSVEESRNQKLPQSEVYSNVSNGLGILTKFFNTYGYAPEKYKNNEFEISVDSWDEKIFIDELNEMRGYVKTTNIGHPEFLDKIFNFSRKLILEIEKRKLHSKLYNARKNELVSVSDSSRWPRDEAVFCYIQDRNVFWGADDMYYLATRCEKMLGHDYTRRHNEVVRCLHLLLLNRYKFRSSKRIRSHSVQEILDNEYTEIRVDIRIKTDYDLLANDLGLIYKCSVEIISYMMTWDGIGTKYHKSHPKRLEIPMNVEAYIQSIVLKKTVETI</sequence>
<keyword evidence="1" id="KW-0732">Signal</keyword>
<comment type="caution">
    <text evidence="2">The sequence shown here is derived from an EMBL/GenBank/DDBJ whole genome shotgun (WGS) entry which is preliminary data.</text>
</comment>
<feature type="non-terminal residue" evidence="2">
    <location>
        <position position="350"/>
    </location>
</feature>
<protein>
    <submittedName>
        <fullName evidence="2">Uncharacterized protein</fullName>
    </submittedName>
</protein>
<reference evidence="2 3" key="1">
    <citation type="submission" date="2017-12" db="EMBL/GenBank/DDBJ databases">
        <authorList>
            <person name="Pombert J.-F."/>
            <person name="Haag K.L."/>
            <person name="Ebert D."/>
        </authorList>
    </citation>
    <scope>NUCLEOTIDE SEQUENCE [LARGE SCALE GENOMIC DNA]</scope>
    <source>
        <strain evidence="2">IL-G-3</strain>
    </source>
</reference>
<name>A0A4Q9LQA7_9MICR</name>
<dbReference type="Proteomes" id="UP000292282">
    <property type="component" value="Unassembled WGS sequence"/>
</dbReference>
<dbReference type="VEuPathDB" id="MicrosporidiaDB:CWI38_1639p0010"/>
<evidence type="ECO:0000313" key="2">
    <source>
        <dbReference type="EMBL" id="TBU10628.1"/>
    </source>
</evidence>
<accession>A0A4Q9LQA7</accession>
<feature type="chain" id="PRO_5020517571" evidence="1">
    <location>
        <begin position="20"/>
        <end position="350"/>
    </location>
</feature>
<gene>
    <name evidence="2" type="ORF">CWI38_1639p0010</name>
</gene>
<keyword evidence="3" id="KW-1185">Reference proteome</keyword>
<proteinExistence type="predicted"/>
<evidence type="ECO:0000313" key="3">
    <source>
        <dbReference type="Proteomes" id="UP000292282"/>
    </source>
</evidence>
<dbReference type="EMBL" id="PITK01001639">
    <property type="protein sequence ID" value="TBU10628.1"/>
    <property type="molecule type" value="Genomic_DNA"/>
</dbReference>
<organism evidence="2 3">
    <name type="scientific">Hamiltosporidium tvaerminnensis</name>
    <dbReference type="NCBI Taxonomy" id="1176355"/>
    <lineage>
        <taxon>Eukaryota</taxon>
        <taxon>Fungi</taxon>
        <taxon>Fungi incertae sedis</taxon>
        <taxon>Microsporidia</taxon>
        <taxon>Dubosqiidae</taxon>
        <taxon>Hamiltosporidium</taxon>
    </lineage>
</organism>